<proteinExistence type="predicted"/>
<feature type="region of interest" description="Disordered" evidence="1">
    <location>
        <begin position="47"/>
        <end position="74"/>
    </location>
</feature>
<reference evidence="2 3" key="1">
    <citation type="journal article" date="2024" name="Ann. Entomol. Soc. Am.">
        <title>Genomic analyses of the southern and eastern yellowjacket wasps (Hymenoptera: Vespidae) reveal evolutionary signatures of social life.</title>
        <authorList>
            <person name="Catto M.A."/>
            <person name="Caine P.B."/>
            <person name="Orr S.E."/>
            <person name="Hunt B.G."/>
            <person name="Goodisman M.A.D."/>
        </authorList>
    </citation>
    <scope>NUCLEOTIDE SEQUENCE [LARGE SCALE GENOMIC DNA]</scope>
    <source>
        <strain evidence="2">233</strain>
        <tissue evidence="2">Head and thorax</tissue>
    </source>
</reference>
<name>A0ABD2A6J0_VESSQ</name>
<dbReference type="Proteomes" id="UP001607302">
    <property type="component" value="Unassembled WGS sequence"/>
</dbReference>
<evidence type="ECO:0000256" key="1">
    <source>
        <dbReference type="SAM" id="MobiDB-lite"/>
    </source>
</evidence>
<organism evidence="2 3">
    <name type="scientific">Vespula squamosa</name>
    <name type="common">Southern yellow jacket</name>
    <name type="synonym">Wasp</name>
    <dbReference type="NCBI Taxonomy" id="30214"/>
    <lineage>
        <taxon>Eukaryota</taxon>
        <taxon>Metazoa</taxon>
        <taxon>Ecdysozoa</taxon>
        <taxon>Arthropoda</taxon>
        <taxon>Hexapoda</taxon>
        <taxon>Insecta</taxon>
        <taxon>Pterygota</taxon>
        <taxon>Neoptera</taxon>
        <taxon>Endopterygota</taxon>
        <taxon>Hymenoptera</taxon>
        <taxon>Apocrita</taxon>
        <taxon>Aculeata</taxon>
        <taxon>Vespoidea</taxon>
        <taxon>Vespidae</taxon>
        <taxon>Vespinae</taxon>
        <taxon>Vespula</taxon>
    </lineage>
</organism>
<keyword evidence="3" id="KW-1185">Reference proteome</keyword>
<evidence type="ECO:0000313" key="2">
    <source>
        <dbReference type="EMBL" id="KAL2716205.1"/>
    </source>
</evidence>
<sequence>MNFLHSVGRLKGSFRDRSQKIEYSVGVVAAMLVAETTRFCEHSLQLNGARPSTNQPTNQPTDQSTNQPANQSASQSIVGRGFLLPLEIRTSTYIRRIALKKKFLKKGNRLPTLFAIATTAVAAIEWKGVGNEGRKESVRISDHEESIRNP</sequence>
<accession>A0ABD2A6J0</accession>
<protein>
    <submittedName>
        <fullName evidence="2">Uncharacterized protein</fullName>
    </submittedName>
</protein>
<gene>
    <name evidence="2" type="ORF">V1478_013881</name>
</gene>
<evidence type="ECO:0000313" key="3">
    <source>
        <dbReference type="Proteomes" id="UP001607302"/>
    </source>
</evidence>
<dbReference type="AlphaFoldDB" id="A0ABD2A6J0"/>
<dbReference type="EMBL" id="JAUDFV010000154">
    <property type="protein sequence ID" value="KAL2716205.1"/>
    <property type="molecule type" value="Genomic_DNA"/>
</dbReference>
<comment type="caution">
    <text evidence="2">The sequence shown here is derived from an EMBL/GenBank/DDBJ whole genome shotgun (WGS) entry which is preliminary data.</text>
</comment>